<evidence type="ECO:0000259" key="6">
    <source>
        <dbReference type="Pfam" id="PF00155"/>
    </source>
</evidence>
<dbReference type="InterPro" id="IPR015422">
    <property type="entry name" value="PyrdxlP-dep_Trfase_small"/>
</dbReference>
<feature type="domain" description="Aminotransferase class I/classII large" evidence="6">
    <location>
        <begin position="40"/>
        <end position="376"/>
    </location>
</feature>
<dbReference type="Proteomes" id="UP000035721">
    <property type="component" value="Unassembled WGS sequence"/>
</dbReference>
<dbReference type="STRING" id="1194083.BN12_500015"/>
<comment type="caution">
    <text evidence="7">The sequence shown here is derived from an EMBL/GenBank/DDBJ whole genome shotgun (WGS) entry which is preliminary data.</text>
</comment>
<keyword evidence="3" id="KW-0663">Pyridoxal phosphate</keyword>
<dbReference type="EMBL" id="CAJB01000382">
    <property type="protein sequence ID" value="CCH79631.1"/>
    <property type="molecule type" value="Genomic_DNA"/>
</dbReference>
<keyword evidence="4 7" id="KW-0456">Lyase</keyword>
<name>A0A077M1C0_9MICO</name>
<dbReference type="GO" id="GO:0030170">
    <property type="term" value="F:pyridoxal phosphate binding"/>
    <property type="evidence" value="ECO:0007669"/>
    <property type="project" value="InterPro"/>
</dbReference>
<dbReference type="InterPro" id="IPR051798">
    <property type="entry name" value="Class-II_PLP-Dep_Aminotrans"/>
</dbReference>
<dbReference type="InterPro" id="IPR015424">
    <property type="entry name" value="PyrdxlP-dep_Trfase"/>
</dbReference>
<keyword evidence="8" id="KW-1185">Reference proteome</keyword>
<organism evidence="7 8">
    <name type="scientific">Nostocoides japonicum T1-X7</name>
    <dbReference type="NCBI Taxonomy" id="1194083"/>
    <lineage>
        <taxon>Bacteria</taxon>
        <taxon>Bacillati</taxon>
        <taxon>Actinomycetota</taxon>
        <taxon>Actinomycetes</taxon>
        <taxon>Micrococcales</taxon>
        <taxon>Intrasporangiaceae</taxon>
        <taxon>Nostocoides</taxon>
    </lineage>
</organism>
<dbReference type="Gene3D" id="3.90.1150.10">
    <property type="entry name" value="Aspartate Aminotransferase, domain 1"/>
    <property type="match status" value="1"/>
</dbReference>
<evidence type="ECO:0000313" key="7">
    <source>
        <dbReference type="EMBL" id="CCH79631.1"/>
    </source>
</evidence>
<evidence type="ECO:0000256" key="3">
    <source>
        <dbReference type="ARBA" id="ARBA00022898"/>
    </source>
</evidence>
<accession>A0A077M1C0</accession>
<dbReference type="InterPro" id="IPR015421">
    <property type="entry name" value="PyrdxlP-dep_Trfase_major"/>
</dbReference>
<dbReference type="SUPFAM" id="SSF53383">
    <property type="entry name" value="PLP-dependent transferases"/>
    <property type="match status" value="1"/>
</dbReference>
<dbReference type="CDD" id="cd00609">
    <property type="entry name" value="AAT_like"/>
    <property type="match status" value="1"/>
</dbReference>
<sequence>MERVLDVSLDELRSTRTSVKWRRWPQDVVPAWVAEMDARPCPAVVEAVTAAMTRGDTGYTWVQPYAEAASTFAKDRWGWSFDPARVRSAPDVMIGILDVLRVLTGAGDAVVVSSPVYNAFYGFIEGYGRRVVEAPLDESFRLDPAALDRAFGEATREGRRAAYLLCNPHNPTGTVHTAAELTALAALAHDHGVRVVADEIHAPLVLPGATFTPYATVPGGERAVTLFSASKAWNLAGLKCALAIPGGEADDVMRAIPEVATHGASHVAAIAHTAALTDGCAWLDELVRELDENRHHLARRLAAQAPGVAYRPPEATYLAWLDLRASGLGDDPAAALVRSARVGLSSGPEFGTQGRGFARLNFATAPEVLDIVLDRLVGGLSGGEGAALRPASGVSTSAIPPSR</sequence>
<dbReference type="PANTHER" id="PTHR43525">
    <property type="entry name" value="PROTEIN MALY"/>
    <property type="match status" value="1"/>
</dbReference>
<dbReference type="RefSeq" id="WP_083454500.1">
    <property type="nucleotide sequence ID" value="NZ_HF570958.1"/>
</dbReference>
<dbReference type="OrthoDB" id="3224382at2"/>
<dbReference type="AlphaFoldDB" id="A0A077M1C0"/>
<dbReference type="Gene3D" id="3.40.640.10">
    <property type="entry name" value="Type I PLP-dependent aspartate aminotransferase-like (Major domain)"/>
    <property type="match status" value="1"/>
</dbReference>
<dbReference type="InterPro" id="IPR004839">
    <property type="entry name" value="Aminotransferase_I/II_large"/>
</dbReference>
<evidence type="ECO:0000256" key="5">
    <source>
        <dbReference type="ARBA" id="ARBA00037974"/>
    </source>
</evidence>
<reference evidence="7 8" key="1">
    <citation type="journal article" date="2013" name="ISME J.">
        <title>A metabolic model for members of the genus Tetrasphaera involved in enhanced biological phosphorus removal.</title>
        <authorList>
            <person name="Kristiansen R."/>
            <person name="Nguyen H.T.T."/>
            <person name="Saunders A.M."/>
            <person name="Nielsen J.L."/>
            <person name="Wimmer R."/>
            <person name="Le V.Q."/>
            <person name="McIlroy S.J."/>
            <person name="Petrovski S."/>
            <person name="Seviour R.J."/>
            <person name="Calteau A."/>
            <person name="Nielsen K.L."/>
            <person name="Nielsen P.H."/>
        </authorList>
    </citation>
    <scope>NUCLEOTIDE SEQUENCE [LARGE SCALE GENOMIC DNA]</scope>
    <source>
        <strain evidence="7 8">T1-X7</strain>
    </source>
</reference>
<evidence type="ECO:0000256" key="2">
    <source>
        <dbReference type="ARBA" id="ARBA00012224"/>
    </source>
</evidence>
<dbReference type="PANTHER" id="PTHR43525:SF2">
    <property type="entry name" value="CYSTATHIONINE BETA-LYASE-RELATED"/>
    <property type="match status" value="1"/>
</dbReference>
<protein>
    <recommendedName>
        <fullName evidence="2">cysteine-S-conjugate beta-lyase</fullName>
        <ecNumber evidence="2">4.4.1.13</ecNumber>
    </recommendedName>
</protein>
<comment type="similarity">
    <text evidence="5">Belongs to the class-II pyridoxal-phosphate-dependent aminotransferase family. MalY/PatB cystathionine beta-lyase subfamily.</text>
</comment>
<comment type="cofactor">
    <cofactor evidence="1">
        <name>pyridoxal 5'-phosphate</name>
        <dbReference type="ChEBI" id="CHEBI:597326"/>
    </cofactor>
</comment>
<dbReference type="GO" id="GO:0047804">
    <property type="term" value="F:cysteine-S-conjugate beta-lyase activity"/>
    <property type="evidence" value="ECO:0007669"/>
    <property type="project" value="UniProtKB-EC"/>
</dbReference>
<evidence type="ECO:0000313" key="8">
    <source>
        <dbReference type="Proteomes" id="UP000035721"/>
    </source>
</evidence>
<dbReference type="EC" id="4.4.1.13" evidence="2"/>
<evidence type="ECO:0000256" key="4">
    <source>
        <dbReference type="ARBA" id="ARBA00023239"/>
    </source>
</evidence>
<dbReference type="Pfam" id="PF00155">
    <property type="entry name" value="Aminotran_1_2"/>
    <property type="match status" value="1"/>
</dbReference>
<evidence type="ECO:0000256" key="1">
    <source>
        <dbReference type="ARBA" id="ARBA00001933"/>
    </source>
</evidence>
<gene>
    <name evidence="7" type="ORF">BN12_500015</name>
</gene>
<proteinExistence type="inferred from homology"/>